<keyword evidence="3 5" id="KW-0807">Transducer</keyword>
<dbReference type="InterPro" id="IPR024478">
    <property type="entry name" value="HlyB_4HB_MCP"/>
</dbReference>
<dbReference type="InterPro" id="IPR003660">
    <property type="entry name" value="HAMP_dom"/>
</dbReference>
<protein>
    <submittedName>
        <fullName evidence="10">Methyl-accepting chemotaxis protein III</fullName>
    </submittedName>
</protein>
<evidence type="ECO:0000313" key="10">
    <source>
        <dbReference type="EMBL" id="CRL60882.1"/>
    </source>
</evidence>
<keyword evidence="2" id="KW-0145">Chemotaxis</keyword>
<comment type="subcellular location">
    <subcellularLocation>
        <location evidence="1">Membrane</location>
    </subcellularLocation>
</comment>
<proteinExistence type="inferred from homology"/>
<dbReference type="Pfam" id="PF00672">
    <property type="entry name" value="HAMP"/>
    <property type="match status" value="1"/>
</dbReference>
<sequence>MFFKNFKIRTKLTIAFTIFVMLIMLGSSFALMGLNSANQDIHDVVEDIYPTTVKANLLINNFNEFIIFQQLTMLDEQESLASEQESKKAEITAKVAQLLKELDETTHDAESKKILAEVYDIRQQYITSQHFVIKAFNENNRHAAVNELITKTSAIQLKYRDKILEFIELQNQKMEEAGDAVERNFIEKRIFLILLTLVSIIVGSILGWFITRGITLPLEKAINFAKAIANGDLTQEVNTDYHDEVGILLQALAEMKKRLLEVVQNVQNGAENISSAAEQITAGSQNLAARTEEQATSVEETASSMEQMTSTVKNTTDHTHNAINVAEKTEVAVHHNGKIMLQLTEKMRAINSSSSQMTDIINLIDAIAFQTNILALNAAVEAARAGEHGKGFAVVAGEVRLLAQKSADSANNIRTLIDNSSTQTQEGMELVEQAGSQIKKMITDVEEISALLREIGQASNEQSAGISQINNAISQLDSTTQQNAGLVEESVAAANSLNDQALNLTKLVNYFQIKCI</sequence>
<feature type="transmembrane region" description="Helical" evidence="7">
    <location>
        <begin position="190"/>
        <end position="210"/>
    </location>
</feature>
<feature type="domain" description="Methyl-accepting transducer" evidence="8">
    <location>
        <begin position="269"/>
        <end position="498"/>
    </location>
</feature>
<dbReference type="GO" id="GO:0006935">
    <property type="term" value="P:chemotaxis"/>
    <property type="evidence" value="ECO:0007669"/>
    <property type="project" value="UniProtKB-KW"/>
</dbReference>
<dbReference type="InterPro" id="IPR047347">
    <property type="entry name" value="YvaQ-like_sensor"/>
</dbReference>
<evidence type="ECO:0000256" key="2">
    <source>
        <dbReference type="ARBA" id="ARBA00022500"/>
    </source>
</evidence>
<dbReference type="GO" id="GO:0004888">
    <property type="term" value="F:transmembrane signaling receptor activity"/>
    <property type="evidence" value="ECO:0007669"/>
    <property type="project" value="InterPro"/>
</dbReference>
<feature type="coiled-coil region" evidence="6">
    <location>
        <begin position="74"/>
        <end position="108"/>
    </location>
</feature>
<dbReference type="SUPFAM" id="SSF58104">
    <property type="entry name" value="Methyl-accepting chemotaxis protein (MCP) signaling domain"/>
    <property type="match status" value="1"/>
</dbReference>
<evidence type="ECO:0000256" key="7">
    <source>
        <dbReference type="SAM" id="Phobius"/>
    </source>
</evidence>
<accession>A0A0G4Q4J3</accession>
<keyword evidence="7" id="KW-1133">Transmembrane helix</keyword>
<keyword evidence="6" id="KW-0175">Coiled coil</keyword>
<dbReference type="SMART" id="SM00304">
    <property type="entry name" value="HAMP"/>
    <property type="match status" value="1"/>
</dbReference>
<dbReference type="PROSITE" id="PS50111">
    <property type="entry name" value="CHEMOTAXIS_TRANSDUC_2"/>
    <property type="match status" value="1"/>
</dbReference>
<reference evidence="11" key="1">
    <citation type="submission" date="2015-06" db="EMBL/GenBank/DDBJ databases">
        <authorList>
            <person name="Urmite Genomes"/>
        </authorList>
    </citation>
    <scope>NUCLEOTIDE SEQUENCE [LARGE SCALE GENOMIC DNA]</scope>
    <source>
        <strain evidence="11">CSUR P1867</strain>
    </source>
</reference>
<dbReference type="InterPro" id="IPR004089">
    <property type="entry name" value="MCPsignal_dom"/>
</dbReference>
<dbReference type="PANTHER" id="PTHR43531">
    <property type="entry name" value="PROTEIN ICFG"/>
    <property type="match status" value="1"/>
</dbReference>
<dbReference type="PROSITE" id="PS50885">
    <property type="entry name" value="HAMP"/>
    <property type="match status" value="1"/>
</dbReference>
<dbReference type="GO" id="GO:0005886">
    <property type="term" value="C:plasma membrane"/>
    <property type="evidence" value="ECO:0007669"/>
    <property type="project" value="TreeGrafter"/>
</dbReference>
<dbReference type="AlphaFoldDB" id="A0A0G4Q4J3"/>
<dbReference type="Gene3D" id="6.10.340.10">
    <property type="match status" value="1"/>
</dbReference>
<feature type="domain" description="HAMP" evidence="9">
    <location>
        <begin position="212"/>
        <end position="264"/>
    </location>
</feature>
<dbReference type="CDD" id="cd11386">
    <property type="entry name" value="MCP_signal"/>
    <property type="match status" value="1"/>
</dbReference>
<dbReference type="FunFam" id="1.10.287.950:FF:000001">
    <property type="entry name" value="Methyl-accepting chemotaxis sensory transducer"/>
    <property type="match status" value="1"/>
</dbReference>
<gene>
    <name evidence="10" type="primary">trg_1</name>
    <name evidence="10" type="ORF">BN1804_01178</name>
</gene>
<dbReference type="SMART" id="SM00283">
    <property type="entry name" value="MA"/>
    <property type="match status" value="1"/>
</dbReference>
<dbReference type="InterPro" id="IPR004090">
    <property type="entry name" value="Chemotax_Me-accpt_rcpt"/>
</dbReference>
<dbReference type="InterPro" id="IPR051310">
    <property type="entry name" value="MCP_chemotaxis"/>
</dbReference>
<evidence type="ECO:0000256" key="5">
    <source>
        <dbReference type="PROSITE-ProRule" id="PRU00284"/>
    </source>
</evidence>
<dbReference type="Pfam" id="PF00015">
    <property type="entry name" value="MCPsignal"/>
    <property type="match status" value="1"/>
</dbReference>
<dbReference type="RefSeq" id="WP_072063309.1">
    <property type="nucleotide sequence ID" value="NZ_CVRY01000002.1"/>
</dbReference>
<feature type="transmembrane region" description="Helical" evidence="7">
    <location>
        <begin position="12"/>
        <end position="34"/>
    </location>
</feature>
<dbReference type="EMBL" id="CVRY01000002">
    <property type="protein sequence ID" value="CRL60882.1"/>
    <property type="molecule type" value="Genomic_DNA"/>
</dbReference>
<comment type="similarity">
    <text evidence="4">Belongs to the methyl-accepting chemotaxis (MCP) protein family.</text>
</comment>
<evidence type="ECO:0000256" key="1">
    <source>
        <dbReference type="ARBA" id="ARBA00004370"/>
    </source>
</evidence>
<dbReference type="Pfam" id="PF12729">
    <property type="entry name" value="4HB_MCP_1"/>
    <property type="match status" value="1"/>
</dbReference>
<dbReference type="Gene3D" id="1.10.287.950">
    <property type="entry name" value="Methyl-accepting chemotaxis protein"/>
    <property type="match status" value="1"/>
</dbReference>
<keyword evidence="7" id="KW-0812">Transmembrane</keyword>
<keyword evidence="7" id="KW-0472">Membrane</keyword>
<evidence type="ECO:0000256" key="6">
    <source>
        <dbReference type="SAM" id="Coils"/>
    </source>
</evidence>
<evidence type="ECO:0000259" key="9">
    <source>
        <dbReference type="PROSITE" id="PS50885"/>
    </source>
</evidence>
<name>A0A0G4Q4J3_9GAMM</name>
<organism evidence="10 11">
    <name type="scientific">Proteus penneri</name>
    <dbReference type="NCBI Taxonomy" id="102862"/>
    <lineage>
        <taxon>Bacteria</taxon>
        <taxon>Pseudomonadati</taxon>
        <taxon>Pseudomonadota</taxon>
        <taxon>Gammaproteobacteria</taxon>
        <taxon>Enterobacterales</taxon>
        <taxon>Morganellaceae</taxon>
        <taxon>Proteus</taxon>
    </lineage>
</organism>
<dbReference type="PRINTS" id="PR00260">
    <property type="entry name" value="CHEMTRNSDUCR"/>
</dbReference>
<dbReference type="CDD" id="cd06225">
    <property type="entry name" value="HAMP"/>
    <property type="match status" value="1"/>
</dbReference>
<evidence type="ECO:0000313" key="11">
    <source>
        <dbReference type="Proteomes" id="UP000183920"/>
    </source>
</evidence>
<evidence type="ECO:0000259" key="8">
    <source>
        <dbReference type="PROSITE" id="PS50111"/>
    </source>
</evidence>
<evidence type="ECO:0000256" key="4">
    <source>
        <dbReference type="ARBA" id="ARBA00029447"/>
    </source>
</evidence>
<evidence type="ECO:0000256" key="3">
    <source>
        <dbReference type="ARBA" id="ARBA00023224"/>
    </source>
</evidence>
<dbReference type="GO" id="GO:0007165">
    <property type="term" value="P:signal transduction"/>
    <property type="evidence" value="ECO:0007669"/>
    <property type="project" value="UniProtKB-KW"/>
</dbReference>
<dbReference type="PANTHER" id="PTHR43531:SF5">
    <property type="entry name" value="METHYL-ACCEPTING CHEMOTAXIS PROTEIN III"/>
    <property type="match status" value="1"/>
</dbReference>
<dbReference type="CDD" id="cd19411">
    <property type="entry name" value="MCP2201-like_sensor"/>
    <property type="match status" value="1"/>
</dbReference>
<dbReference type="Proteomes" id="UP000183920">
    <property type="component" value="Unassembled WGS sequence"/>
</dbReference>